<evidence type="ECO:0000313" key="2">
    <source>
        <dbReference type="Proteomes" id="UP001500368"/>
    </source>
</evidence>
<dbReference type="Proteomes" id="UP001500368">
    <property type="component" value="Unassembled WGS sequence"/>
</dbReference>
<gene>
    <name evidence="1" type="ORF">GCM10025790_20560</name>
</gene>
<reference evidence="2" key="1">
    <citation type="journal article" date="2019" name="Int. J. Syst. Evol. Microbiol.">
        <title>The Global Catalogue of Microorganisms (GCM) 10K type strain sequencing project: providing services to taxonomists for standard genome sequencing and annotation.</title>
        <authorList>
            <consortium name="The Broad Institute Genomics Platform"/>
            <consortium name="The Broad Institute Genome Sequencing Center for Infectious Disease"/>
            <person name="Wu L."/>
            <person name="Ma J."/>
        </authorList>
    </citation>
    <scope>NUCLEOTIDE SEQUENCE [LARGE SCALE GENOMIC DNA]</scope>
    <source>
        <strain evidence="2">JCM 19129</strain>
    </source>
</reference>
<name>A0ABP9FZG1_9MICC</name>
<evidence type="ECO:0000313" key="1">
    <source>
        <dbReference type="EMBL" id="GAA4923363.1"/>
    </source>
</evidence>
<protein>
    <submittedName>
        <fullName evidence="1">Uncharacterized protein</fullName>
    </submittedName>
</protein>
<organism evidence="1 2">
    <name type="scientific">Nesterenkonia rhizosphaerae</name>
    <dbReference type="NCBI Taxonomy" id="1348272"/>
    <lineage>
        <taxon>Bacteria</taxon>
        <taxon>Bacillati</taxon>
        <taxon>Actinomycetota</taxon>
        <taxon>Actinomycetes</taxon>
        <taxon>Micrococcales</taxon>
        <taxon>Micrococcaceae</taxon>
        <taxon>Nesterenkonia</taxon>
    </lineage>
</organism>
<comment type="caution">
    <text evidence="1">The sequence shown here is derived from an EMBL/GenBank/DDBJ whole genome shotgun (WGS) entry which is preliminary data.</text>
</comment>
<sequence>MTGNLTRIVIFEGENDRGILTLDRIQEIKPDGAGVAVTLVDQSIRAFDVPFDVVAQGIIQSISATDEIVKRQTDAAELQALLKARSALDQDIVVNDNAVINEQFGFTDEAKRKRWLHLSERIDQLTGYKKDTASD</sequence>
<dbReference type="RefSeq" id="WP_345477914.1">
    <property type="nucleotide sequence ID" value="NZ_BAABLW010000007.1"/>
</dbReference>
<dbReference type="EMBL" id="BAABLW010000007">
    <property type="protein sequence ID" value="GAA4923363.1"/>
    <property type="molecule type" value="Genomic_DNA"/>
</dbReference>
<keyword evidence="2" id="KW-1185">Reference proteome</keyword>
<accession>A0ABP9FZG1</accession>
<proteinExistence type="predicted"/>